<organism evidence="2">
    <name type="scientific">Picea glauca</name>
    <name type="common">White spruce</name>
    <name type="synonym">Pinus glauca</name>
    <dbReference type="NCBI Taxonomy" id="3330"/>
    <lineage>
        <taxon>Eukaryota</taxon>
        <taxon>Viridiplantae</taxon>
        <taxon>Streptophyta</taxon>
        <taxon>Embryophyta</taxon>
        <taxon>Tracheophyta</taxon>
        <taxon>Spermatophyta</taxon>
        <taxon>Pinopsida</taxon>
        <taxon>Pinidae</taxon>
        <taxon>Conifers I</taxon>
        <taxon>Pinales</taxon>
        <taxon>Pinaceae</taxon>
        <taxon>Picea</taxon>
    </lineage>
</organism>
<sequence length="58" mass="5941">MSLQVPSRPGFSNLRFGTRSKLPSPTSPATDSAFAMGISAGALVNDAYVTTAAVNVVL</sequence>
<gene>
    <name evidence="2" type="ORF">ABT39_MTgene2930</name>
</gene>
<name>A0A117NIB5_PICGL</name>
<comment type="caution">
    <text evidence="2">The sequence shown here is derived from an EMBL/GenBank/DDBJ whole genome shotgun (WGS) entry which is preliminary data.</text>
</comment>
<evidence type="ECO:0000256" key="1">
    <source>
        <dbReference type="SAM" id="MobiDB-lite"/>
    </source>
</evidence>
<dbReference type="EMBL" id="LKAM01000002">
    <property type="protein sequence ID" value="KUM49703.1"/>
    <property type="molecule type" value="Genomic_DNA"/>
</dbReference>
<feature type="region of interest" description="Disordered" evidence="1">
    <location>
        <begin position="1"/>
        <end position="29"/>
    </location>
</feature>
<reference evidence="2" key="1">
    <citation type="journal article" date="2015" name="Genome Biol. Evol.">
        <title>Organellar Genomes of White Spruce (Picea glauca): Assembly and Annotation.</title>
        <authorList>
            <person name="Jackman S.D."/>
            <person name="Warren R.L."/>
            <person name="Gibb E.A."/>
            <person name="Vandervalk B.P."/>
            <person name="Mohamadi H."/>
            <person name="Chu J."/>
            <person name="Raymond A."/>
            <person name="Pleasance S."/>
            <person name="Coope R."/>
            <person name="Wildung M.R."/>
            <person name="Ritland C.E."/>
            <person name="Bousquet J."/>
            <person name="Jones S.J."/>
            <person name="Bohlmann J."/>
            <person name="Birol I."/>
        </authorList>
    </citation>
    <scope>NUCLEOTIDE SEQUENCE [LARGE SCALE GENOMIC DNA]</scope>
    <source>
        <tissue evidence="2">Flushing bud</tissue>
    </source>
</reference>
<keyword evidence="2" id="KW-0496">Mitochondrion</keyword>
<evidence type="ECO:0000313" key="2">
    <source>
        <dbReference type="EMBL" id="KUM49703.1"/>
    </source>
</evidence>
<proteinExistence type="predicted"/>
<dbReference type="AlphaFoldDB" id="A0A117NIB5"/>
<geneLocation type="mitochondrion" evidence="2"/>
<accession>A0A117NIB5</accession>
<protein>
    <submittedName>
        <fullName evidence="2">Uncharacterized protein</fullName>
    </submittedName>
</protein>